<dbReference type="Proteomes" id="UP000523000">
    <property type="component" value="Unassembled WGS sequence"/>
</dbReference>
<organism evidence="5 6">
    <name type="scientific">Paeniglutamicibacter cryotolerans</name>
    <dbReference type="NCBI Taxonomy" id="670079"/>
    <lineage>
        <taxon>Bacteria</taxon>
        <taxon>Bacillati</taxon>
        <taxon>Actinomycetota</taxon>
        <taxon>Actinomycetes</taxon>
        <taxon>Micrococcales</taxon>
        <taxon>Micrococcaceae</taxon>
        <taxon>Paeniglutamicibacter</taxon>
    </lineage>
</organism>
<reference evidence="5 6" key="1">
    <citation type="submission" date="2020-08" db="EMBL/GenBank/DDBJ databases">
        <title>Sequencing the genomes of 1000 actinobacteria strains.</title>
        <authorList>
            <person name="Klenk H.-P."/>
        </authorList>
    </citation>
    <scope>NUCLEOTIDE SEQUENCE [LARGE SCALE GENOMIC DNA]</scope>
    <source>
        <strain evidence="5 6">DSM 22826</strain>
    </source>
</reference>
<gene>
    <name evidence="5" type="ORF">E9229_003653</name>
</gene>
<sequence length="881" mass="91665">MVTEPWPGVNAAWSRFVRVPSTAAIDAPGTSHTWHLLDNGPELEALGITPAGTLLCVHGNPTWSYLWRSLLGAASKLEHPWRVIAVDQLDMGFSHRTGVFRRLEHRISDLDDLTTALGLDGKVITVGHDWGGIISLGWALDHQDLLAGVVLTNTAVHPAGFELPPALKLALHPAVHPWGTKTSPAFLKVTHSLASPALAPAVEAAFMAPYRGAKRRAGVANFVADIPADPTHPSWPALERVSTGITRLSVPALVLWGPKDPVFSDRYLRDLIGRLPQAQVHRFEGASHLLPEDRDIATPVFDWIAGTACNQDGSKTSAELRPAVQYLPMTAELDARYQDTTAAVVDMAPLGSGPNPVPVSLSWATLATRVDELAAGLRTLGVEPGDRISLLVPPGIELTTLIYACLRLGAVIVVADAGLGAKGLGRAIKGAGPRFLIGIDRALIAAKAFGWPGVRIGVADMGRVKAQGLGVETSLAAIRRLGAAELATSSLASRAHFPAPGADTDAAILFTSGSTGPAKGVVYTHRQLAAMRDTLKDTYGLRAGSGLVAGFAPFALLGPALGATSVTPDMDVTSPKTLTAAALADAAAAIGATVIFASPAALANVLATEPDLTAEQRNALSGIELLLSAGAPVPEPLLSRVQELVPAASLHTPYGMTEALPVTDISLEGIRDAGTGNGVCVGVPVSGTRVAIAPFTADGSVEPVAGHAIDVSGEILVSAAHVKDRYDRLWITEKHSSSVPGWHRTGDVGHLDATGRLWVEGRLGHILVQDTGVRTPVAAEHAAQSVTGAGRAAVVGVGPCGTQAAVVVMETHPGATRPALAPHDLAAEVRASVSQNTGIQIAAVLVVPELPTDIRHNSKIDRAALAEWAAKTLAGGRIHRP</sequence>
<comment type="similarity">
    <text evidence="1">Belongs to the ATP-dependent AMP-binding enzyme family.</text>
</comment>
<dbReference type="Gene3D" id="3.40.50.12780">
    <property type="entry name" value="N-terminal domain of ligase-like"/>
    <property type="match status" value="1"/>
</dbReference>
<comment type="caution">
    <text evidence="5">The sequence shown here is derived from an EMBL/GenBank/DDBJ whole genome shotgun (WGS) entry which is preliminary data.</text>
</comment>
<evidence type="ECO:0000313" key="5">
    <source>
        <dbReference type="EMBL" id="MBB2997406.1"/>
    </source>
</evidence>
<dbReference type="Gene3D" id="3.30.300.30">
    <property type="match status" value="1"/>
</dbReference>
<evidence type="ECO:0000256" key="1">
    <source>
        <dbReference type="ARBA" id="ARBA00006432"/>
    </source>
</evidence>
<protein>
    <submittedName>
        <fullName evidence="5">Acyl-CoA synthetase (AMP-forming)/AMP-acid ligase II/pimeloyl-ACP methyl ester carboxylesterase</fullName>
    </submittedName>
</protein>
<dbReference type="PANTHER" id="PTHR43201:SF5">
    <property type="entry name" value="MEDIUM-CHAIN ACYL-COA LIGASE ACSF2, MITOCHONDRIAL"/>
    <property type="match status" value="1"/>
</dbReference>
<evidence type="ECO:0000313" key="6">
    <source>
        <dbReference type="Proteomes" id="UP000523000"/>
    </source>
</evidence>
<dbReference type="Gene3D" id="3.40.50.1820">
    <property type="entry name" value="alpha/beta hydrolase"/>
    <property type="match status" value="1"/>
</dbReference>
<dbReference type="InterPro" id="IPR042099">
    <property type="entry name" value="ANL_N_sf"/>
</dbReference>
<dbReference type="GO" id="GO:0031956">
    <property type="term" value="F:medium-chain fatty acid-CoA ligase activity"/>
    <property type="evidence" value="ECO:0007669"/>
    <property type="project" value="TreeGrafter"/>
</dbReference>
<dbReference type="EMBL" id="JACHVS010000002">
    <property type="protein sequence ID" value="MBB2997406.1"/>
    <property type="molecule type" value="Genomic_DNA"/>
</dbReference>
<keyword evidence="2 5" id="KW-0436">Ligase</keyword>
<dbReference type="InterPro" id="IPR000073">
    <property type="entry name" value="AB_hydrolase_1"/>
</dbReference>
<dbReference type="PROSITE" id="PS00455">
    <property type="entry name" value="AMP_BINDING"/>
    <property type="match status" value="1"/>
</dbReference>
<feature type="domain" description="AMP-dependent synthetase/ligase" evidence="3">
    <location>
        <begin position="358"/>
        <end position="722"/>
    </location>
</feature>
<dbReference type="RefSeq" id="WP_183512953.1">
    <property type="nucleotide sequence ID" value="NZ_BAABGK010000018.1"/>
</dbReference>
<dbReference type="InterPro" id="IPR029058">
    <property type="entry name" value="AB_hydrolase_fold"/>
</dbReference>
<dbReference type="InterPro" id="IPR000873">
    <property type="entry name" value="AMP-dep_synth/lig_dom"/>
</dbReference>
<feature type="domain" description="AB hydrolase-1" evidence="4">
    <location>
        <begin position="53"/>
        <end position="293"/>
    </location>
</feature>
<dbReference type="InterPro" id="IPR045851">
    <property type="entry name" value="AMP-bd_C_sf"/>
</dbReference>
<dbReference type="AlphaFoldDB" id="A0A839QTW3"/>
<dbReference type="GO" id="GO:0006631">
    <property type="term" value="P:fatty acid metabolic process"/>
    <property type="evidence" value="ECO:0007669"/>
    <property type="project" value="TreeGrafter"/>
</dbReference>
<proteinExistence type="inferred from homology"/>
<dbReference type="SUPFAM" id="SSF53474">
    <property type="entry name" value="alpha/beta-Hydrolases"/>
    <property type="match status" value="1"/>
</dbReference>
<keyword evidence="6" id="KW-1185">Reference proteome</keyword>
<accession>A0A839QTW3</accession>
<dbReference type="SUPFAM" id="SSF56801">
    <property type="entry name" value="Acetyl-CoA synthetase-like"/>
    <property type="match status" value="1"/>
</dbReference>
<dbReference type="Pfam" id="PF00501">
    <property type="entry name" value="AMP-binding"/>
    <property type="match status" value="1"/>
</dbReference>
<name>A0A839QTW3_9MICC</name>
<dbReference type="PANTHER" id="PTHR43201">
    <property type="entry name" value="ACYL-COA SYNTHETASE"/>
    <property type="match status" value="1"/>
</dbReference>
<evidence type="ECO:0000256" key="2">
    <source>
        <dbReference type="ARBA" id="ARBA00022598"/>
    </source>
</evidence>
<dbReference type="Pfam" id="PF00561">
    <property type="entry name" value="Abhydrolase_1"/>
    <property type="match status" value="1"/>
</dbReference>
<evidence type="ECO:0000259" key="4">
    <source>
        <dbReference type="Pfam" id="PF00561"/>
    </source>
</evidence>
<dbReference type="InterPro" id="IPR020845">
    <property type="entry name" value="AMP-binding_CS"/>
</dbReference>
<evidence type="ECO:0000259" key="3">
    <source>
        <dbReference type="Pfam" id="PF00501"/>
    </source>
</evidence>